<evidence type="ECO:0000256" key="1">
    <source>
        <dbReference type="ARBA" id="ARBA00004141"/>
    </source>
</evidence>
<dbReference type="GO" id="GO:0005886">
    <property type="term" value="C:plasma membrane"/>
    <property type="evidence" value="ECO:0007669"/>
    <property type="project" value="TreeGrafter"/>
</dbReference>
<dbReference type="RefSeq" id="WP_148597301.1">
    <property type="nucleotide sequence ID" value="NZ_CP042997.1"/>
</dbReference>
<name>A0A5B9WCK5_9BACT</name>
<accession>A0A5B9WCK5</accession>
<keyword evidence="3 6" id="KW-0812">Transmembrane</keyword>
<feature type="transmembrane region" description="Helical" evidence="6">
    <location>
        <begin position="45"/>
        <end position="63"/>
    </location>
</feature>
<evidence type="ECO:0000313" key="7">
    <source>
        <dbReference type="EMBL" id="QEH37785.1"/>
    </source>
</evidence>
<comment type="subcellular location">
    <subcellularLocation>
        <location evidence="1">Membrane</location>
        <topology evidence="1">Multi-pass membrane protein</topology>
    </subcellularLocation>
</comment>
<organism evidence="7 8">
    <name type="scientific">Aquisphaera giovannonii</name>
    <dbReference type="NCBI Taxonomy" id="406548"/>
    <lineage>
        <taxon>Bacteria</taxon>
        <taxon>Pseudomonadati</taxon>
        <taxon>Planctomycetota</taxon>
        <taxon>Planctomycetia</taxon>
        <taxon>Isosphaerales</taxon>
        <taxon>Isosphaeraceae</taxon>
        <taxon>Aquisphaera</taxon>
    </lineage>
</organism>
<keyword evidence="5 6" id="KW-0472">Membrane</keyword>
<sequence>MREGFWVQVGAAWGFLAVAMGAFGAHGLKGRLEETGQLANFQTGAQYHMYSALAIVAVGLLALSGRSGAAASASGWAFLLGSAIFSGSLYLLGVTGLRWLGAITPIGGVLLLAGWVALAVAAGSPQAKALLPE</sequence>
<reference evidence="7 8" key="1">
    <citation type="submission" date="2019-08" db="EMBL/GenBank/DDBJ databases">
        <title>Deep-cultivation of Planctomycetes and their phenomic and genomic characterization uncovers novel biology.</title>
        <authorList>
            <person name="Wiegand S."/>
            <person name="Jogler M."/>
            <person name="Boedeker C."/>
            <person name="Pinto D."/>
            <person name="Vollmers J."/>
            <person name="Rivas-Marin E."/>
            <person name="Kohn T."/>
            <person name="Peeters S.H."/>
            <person name="Heuer A."/>
            <person name="Rast P."/>
            <person name="Oberbeckmann S."/>
            <person name="Bunk B."/>
            <person name="Jeske O."/>
            <person name="Meyerdierks A."/>
            <person name="Storesund J.E."/>
            <person name="Kallscheuer N."/>
            <person name="Luecker S."/>
            <person name="Lage O.M."/>
            <person name="Pohl T."/>
            <person name="Merkel B.J."/>
            <person name="Hornburger P."/>
            <person name="Mueller R.-W."/>
            <person name="Bruemmer F."/>
            <person name="Labrenz M."/>
            <person name="Spormann A.M."/>
            <person name="Op den Camp H."/>
            <person name="Overmann J."/>
            <person name="Amann R."/>
            <person name="Jetten M.S.M."/>
            <person name="Mascher T."/>
            <person name="Medema M.H."/>
            <person name="Devos D.P."/>
            <person name="Kaster A.-K."/>
            <person name="Ovreas L."/>
            <person name="Rohde M."/>
            <person name="Galperin M.Y."/>
            <person name="Jogler C."/>
        </authorList>
    </citation>
    <scope>NUCLEOTIDE SEQUENCE [LARGE SCALE GENOMIC DNA]</scope>
    <source>
        <strain evidence="7 8">OJF2</strain>
    </source>
</reference>
<dbReference type="PANTHER" id="PTHR43461">
    <property type="entry name" value="TRANSMEMBRANE PROTEIN 256"/>
    <property type="match status" value="1"/>
</dbReference>
<dbReference type="Pfam" id="PF04241">
    <property type="entry name" value="DUF423"/>
    <property type="match status" value="1"/>
</dbReference>
<evidence type="ECO:0000256" key="5">
    <source>
        <dbReference type="ARBA" id="ARBA00023136"/>
    </source>
</evidence>
<feature type="transmembrane region" description="Helical" evidence="6">
    <location>
        <begin position="99"/>
        <end position="122"/>
    </location>
</feature>
<keyword evidence="8" id="KW-1185">Reference proteome</keyword>
<comment type="similarity">
    <text evidence="2">Belongs to the UPF0382 family.</text>
</comment>
<dbReference type="KEGG" id="agv:OJF2_63760"/>
<dbReference type="OrthoDB" id="9802121at2"/>
<dbReference type="EMBL" id="CP042997">
    <property type="protein sequence ID" value="QEH37785.1"/>
    <property type="molecule type" value="Genomic_DNA"/>
</dbReference>
<dbReference type="Proteomes" id="UP000324233">
    <property type="component" value="Chromosome"/>
</dbReference>
<proteinExistence type="inferred from homology"/>
<evidence type="ECO:0000256" key="6">
    <source>
        <dbReference type="SAM" id="Phobius"/>
    </source>
</evidence>
<gene>
    <name evidence="7" type="ORF">OJF2_63760</name>
</gene>
<dbReference type="AlphaFoldDB" id="A0A5B9WCK5"/>
<protein>
    <recommendedName>
        <fullName evidence="9">DUF423 domain-containing protein</fullName>
    </recommendedName>
</protein>
<evidence type="ECO:0008006" key="9">
    <source>
        <dbReference type="Google" id="ProtNLM"/>
    </source>
</evidence>
<evidence type="ECO:0000256" key="2">
    <source>
        <dbReference type="ARBA" id="ARBA00009694"/>
    </source>
</evidence>
<keyword evidence="4 6" id="KW-1133">Transmembrane helix</keyword>
<dbReference type="InterPro" id="IPR006696">
    <property type="entry name" value="DUF423"/>
</dbReference>
<evidence type="ECO:0000313" key="8">
    <source>
        <dbReference type="Proteomes" id="UP000324233"/>
    </source>
</evidence>
<evidence type="ECO:0000256" key="3">
    <source>
        <dbReference type="ARBA" id="ARBA00022692"/>
    </source>
</evidence>
<dbReference type="PANTHER" id="PTHR43461:SF1">
    <property type="entry name" value="TRANSMEMBRANE PROTEIN 256"/>
    <property type="match status" value="1"/>
</dbReference>
<evidence type="ECO:0000256" key="4">
    <source>
        <dbReference type="ARBA" id="ARBA00022989"/>
    </source>
</evidence>
<feature type="transmembrane region" description="Helical" evidence="6">
    <location>
        <begin position="75"/>
        <end position="93"/>
    </location>
</feature>